<sequence>MRTYALTVFDDSGEKLLDESFTAPTDDEAKTVGQARLEEAGFQGHTHRCVTPEAKLILFHR</sequence>
<dbReference type="Pfam" id="PF14120">
    <property type="entry name" value="YhzD"/>
    <property type="match status" value="1"/>
</dbReference>
<evidence type="ECO:0000313" key="2">
    <source>
        <dbReference type="Proteomes" id="UP001199631"/>
    </source>
</evidence>
<dbReference type="Proteomes" id="UP001199631">
    <property type="component" value="Unassembled WGS sequence"/>
</dbReference>
<protein>
    <recommendedName>
        <fullName evidence="3">YhzD-like protein</fullName>
    </recommendedName>
</protein>
<dbReference type="InterPro" id="IPR025544">
    <property type="entry name" value="YhzD"/>
</dbReference>
<name>A0AAW5B5F0_9BACI</name>
<accession>A0AAW5B5F0</accession>
<dbReference type="RefSeq" id="WP_106896246.1">
    <property type="nucleotide sequence ID" value="NZ_JAIFZM010000003.1"/>
</dbReference>
<gene>
    <name evidence="1" type="ORF">K3T81_04910</name>
</gene>
<evidence type="ECO:0000313" key="1">
    <source>
        <dbReference type="EMBL" id="MCG3418487.1"/>
    </source>
</evidence>
<comment type="caution">
    <text evidence="1">The sequence shown here is derived from an EMBL/GenBank/DDBJ whole genome shotgun (WGS) entry which is preliminary data.</text>
</comment>
<dbReference type="AlphaFoldDB" id="A0AAW5B5F0"/>
<evidence type="ECO:0008006" key="3">
    <source>
        <dbReference type="Google" id="ProtNLM"/>
    </source>
</evidence>
<reference evidence="1 2" key="1">
    <citation type="journal article" date="2022" name="Evol. Bioinform. Online">
        <title>Draft Genome Sequence of Oceanobacillus jordanicus Strain GSFE11, a Halotolerant Plant Growth-Promoting Bacterial Endophyte Isolated From the Jordan Valley.</title>
        <authorList>
            <person name="Alhindi T."/>
            <person name="Albdaiwi R."/>
        </authorList>
    </citation>
    <scope>NUCLEOTIDE SEQUENCE [LARGE SCALE GENOMIC DNA]</scope>
    <source>
        <strain evidence="1 2">GSFE11</strain>
    </source>
</reference>
<keyword evidence="2" id="KW-1185">Reference proteome</keyword>
<organism evidence="1 2">
    <name type="scientific">Oceanobacillus jordanicus</name>
    <dbReference type="NCBI Taxonomy" id="2867266"/>
    <lineage>
        <taxon>Bacteria</taxon>
        <taxon>Bacillati</taxon>
        <taxon>Bacillota</taxon>
        <taxon>Bacilli</taxon>
        <taxon>Bacillales</taxon>
        <taxon>Bacillaceae</taxon>
        <taxon>Oceanobacillus</taxon>
    </lineage>
</organism>
<dbReference type="EMBL" id="JAIFZM010000003">
    <property type="protein sequence ID" value="MCG3418487.1"/>
    <property type="molecule type" value="Genomic_DNA"/>
</dbReference>
<proteinExistence type="predicted"/>